<keyword evidence="2 5" id="KW-0812">Transmembrane</keyword>
<dbReference type="Pfam" id="PF04193">
    <property type="entry name" value="PQ-loop"/>
    <property type="match status" value="1"/>
</dbReference>
<proteinExistence type="predicted"/>
<name>A0A2K9ERR9_9RHOB</name>
<evidence type="ECO:0008006" key="8">
    <source>
        <dbReference type="Google" id="ProtNLM"/>
    </source>
</evidence>
<comment type="subcellular location">
    <subcellularLocation>
        <location evidence="1">Membrane</location>
        <topology evidence="1">Multi-pass membrane protein</topology>
    </subcellularLocation>
</comment>
<dbReference type="KEGG" id="paro:CUV01_14320"/>
<dbReference type="AlphaFoldDB" id="A0A2K9ERR9"/>
<dbReference type="InterPro" id="IPR047662">
    <property type="entry name" value="SemiSWEET"/>
</dbReference>
<evidence type="ECO:0000256" key="4">
    <source>
        <dbReference type="ARBA" id="ARBA00023136"/>
    </source>
</evidence>
<dbReference type="Proteomes" id="UP000233742">
    <property type="component" value="Chromosome"/>
</dbReference>
<evidence type="ECO:0000313" key="6">
    <source>
        <dbReference type="EMBL" id="AUH34405.1"/>
    </source>
</evidence>
<dbReference type="GO" id="GO:0016020">
    <property type="term" value="C:membrane"/>
    <property type="evidence" value="ECO:0007669"/>
    <property type="project" value="UniProtKB-SubCell"/>
</dbReference>
<keyword evidence="7" id="KW-1185">Reference proteome</keyword>
<accession>A0A2K9ERR9</accession>
<dbReference type="NCBIfam" id="NF037968">
    <property type="entry name" value="SemiSWEET_2"/>
    <property type="match status" value="1"/>
</dbReference>
<feature type="transmembrane region" description="Helical" evidence="5">
    <location>
        <begin position="34"/>
        <end position="54"/>
    </location>
</feature>
<dbReference type="Gene3D" id="1.20.1280.290">
    <property type="match status" value="1"/>
</dbReference>
<keyword evidence="4 5" id="KW-0472">Membrane</keyword>
<dbReference type="GO" id="GO:0051119">
    <property type="term" value="F:sugar transmembrane transporter activity"/>
    <property type="evidence" value="ECO:0007669"/>
    <property type="project" value="InterPro"/>
</dbReference>
<evidence type="ECO:0000256" key="2">
    <source>
        <dbReference type="ARBA" id="ARBA00022692"/>
    </source>
</evidence>
<feature type="transmembrane region" description="Helical" evidence="5">
    <location>
        <begin position="60"/>
        <end position="81"/>
    </location>
</feature>
<evidence type="ECO:0000256" key="5">
    <source>
        <dbReference type="SAM" id="Phobius"/>
    </source>
</evidence>
<evidence type="ECO:0000256" key="1">
    <source>
        <dbReference type="ARBA" id="ARBA00004141"/>
    </source>
</evidence>
<sequence length="84" mass="9164">MTTMIGVLAAIFSTICWIPQVLKTLRTREVKDLSLGTNVMVLTSVSLWLAYGLSLGEWPLILANIFSIICVGTIVLAKLAWGRA</sequence>
<dbReference type="EMBL" id="CP025408">
    <property type="protein sequence ID" value="AUH34405.1"/>
    <property type="molecule type" value="Genomic_DNA"/>
</dbReference>
<keyword evidence="3 5" id="KW-1133">Transmembrane helix</keyword>
<gene>
    <name evidence="6" type="ORF">CUV01_14320</name>
</gene>
<evidence type="ECO:0000256" key="3">
    <source>
        <dbReference type="ARBA" id="ARBA00022989"/>
    </source>
</evidence>
<dbReference type="InterPro" id="IPR006603">
    <property type="entry name" value="PQ-loop_rpt"/>
</dbReference>
<dbReference type="OrthoDB" id="9814012at2"/>
<protein>
    <recommendedName>
        <fullName evidence="8">MtN3 and saliva related transmembrane protein</fullName>
    </recommendedName>
</protein>
<feature type="transmembrane region" description="Helical" evidence="5">
    <location>
        <begin position="6"/>
        <end position="22"/>
    </location>
</feature>
<reference evidence="6 7" key="1">
    <citation type="submission" date="2017-12" db="EMBL/GenBank/DDBJ databases">
        <authorList>
            <person name="Hurst M.R.H."/>
        </authorList>
    </citation>
    <scope>NUCLEOTIDE SEQUENCE [LARGE SCALE GENOMIC DNA]</scope>
    <source>
        <strain evidence="6 7">BM15</strain>
    </source>
</reference>
<evidence type="ECO:0000313" key="7">
    <source>
        <dbReference type="Proteomes" id="UP000233742"/>
    </source>
</evidence>
<organism evidence="6 7">
    <name type="scientific">Paracoccus tegillarcae</name>
    <dbReference type="NCBI Taxonomy" id="1529068"/>
    <lineage>
        <taxon>Bacteria</taxon>
        <taxon>Pseudomonadati</taxon>
        <taxon>Pseudomonadota</taxon>
        <taxon>Alphaproteobacteria</taxon>
        <taxon>Rhodobacterales</taxon>
        <taxon>Paracoccaceae</taxon>
        <taxon>Paracoccus</taxon>
    </lineage>
</organism>